<evidence type="ECO:0000313" key="2">
    <source>
        <dbReference type="EMBL" id="CAL6072680.1"/>
    </source>
</evidence>
<protein>
    <submittedName>
        <fullName evidence="2">Hypothetical_protein</fullName>
    </submittedName>
</protein>
<organism evidence="1">
    <name type="scientific">Hexamita inflata</name>
    <dbReference type="NCBI Taxonomy" id="28002"/>
    <lineage>
        <taxon>Eukaryota</taxon>
        <taxon>Metamonada</taxon>
        <taxon>Diplomonadida</taxon>
        <taxon>Hexamitidae</taxon>
        <taxon>Hexamitinae</taxon>
        <taxon>Hexamita</taxon>
    </lineage>
</organism>
<reference evidence="2 3" key="2">
    <citation type="submission" date="2024-07" db="EMBL/GenBank/DDBJ databases">
        <authorList>
            <person name="Akdeniz Z."/>
        </authorList>
    </citation>
    <scope>NUCLEOTIDE SEQUENCE [LARGE SCALE GENOMIC DNA]</scope>
</reference>
<gene>
    <name evidence="2" type="ORF">HINF_LOCUS55742</name>
    <name evidence="1" type="ORF">HINF_LOCUS60564</name>
</gene>
<dbReference type="Proteomes" id="UP001642409">
    <property type="component" value="Unassembled WGS sequence"/>
</dbReference>
<dbReference type="AlphaFoldDB" id="A0AA86RIT2"/>
<accession>A0AA86RIT2</accession>
<evidence type="ECO:0000313" key="3">
    <source>
        <dbReference type="Proteomes" id="UP001642409"/>
    </source>
</evidence>
<evidence type="ECO:0000313" key="1">
    <source>
        <dbReference type="EMBL" id="CAI9972919.1"/>
    </source>
</evidence>
<proteinExistence type="predicted"/>
<sequence length="130" mass="15502">MQQIRNIHKQNNPNYEQRFVSRGHAVYAKAYQNPMINDYTNLLILKRIDLFTGSKLPVQTMSVLIYDHFHDVCDLNQLYLENNTECANLWKMEPIRKRQINFANKQLKSDGRFRLVKNIRKTFRCISVVI</sequence>
<dbReference type="EMBL" id="CATOUU010001116">
    <property type="protein sequence ID" value="CAI9972919.1"/>
    <property type="molecule type" value="Genomic_DNA"/>
</dbReference>
<dbReference type="EMBL" id="CAXDID020000296">
    <property type="protein sequence ID" value="CAL6072680.1"/>
    <property type="molecule type" value="Genomic_DNA"/>
</dbReference>
<name>A0AA86RIT2_9EUKA</name>
<reference evidence="1" key="1">
    <citation type="submission" date="2023-06" db="EMBL/GenBank/DDBJ databases">
        <authorList>
            <person name="Kurt Z."/>
        </authorList>
    </citation>
    <scope>NUCLEOTIDE SEQUENCE</scope>
</reference>
<keyword evidence="3" id="KW-1185">Reference proteome</keyword>
<comment type="caution">
    <text evidence="1">The sequence shown here is derived from an EMBL/GenBank/DDBJ whole genome shotgun (WGS) entry which is preliminary data.</text>
</comment>